<dbReference type="PANTHER" id="PTHR43808">
    <property type="entry name" value="ACETYLORNITHINE DEACETYLASE"/>
    <property type="match status" value="1"/>
</dbReference>
<dbReference type="Gene3D" id="3.40.630.10">
    <property type="entry name" value="Zn peptidases"/>
    <property type="match status" value="1"/>
</dbReference>
<feature type="domain" description="Peptidase M20 dimerisation" evidence="5">
    <location>
        <begin position="211"/>
        <end position="277"/>
    </location>
</feature>
<dbReference type="PROSITE" id="PS00758">
    <property type="entry name" value="ARGE_DAPE_CPG2_1"/>
    <property type="match status" value="1"/>
</dbReference>
<dbReference type="Pfam" id="PF01546">
    <property type="entry name" value="Peptidase_M20"/>
    <property type="match status" value="1"/>
</dbReference>
<dbReference type="EMBL" id="MWQY01000002">
    <property type="protein sequence ID" value="ORC37942.1"/>
    <property type="molecule type" value="Genomic_DNA"/>
</dbReference>
<dbReference type="AlphaFoldDB" id="A0A1Y1S3G2"/>
<dbReference type="SUPFAM" id="SSF55031">
    <property type="entry name" value="Bacterial exopeptidase dimerisation domain"/>
    <property type="match status" value="1"/>
</dbReference>
<comment type="caution">
    <text evidence="6">The sequence shown here is derived from an EMBL/GenBank/DDBJ whole genome shotgun (WGS) entry which is preliminary data.</text>
</comment>
<dbReference type="Gene3D" id="3.30.70.360">
    <property type="match status" value="1"/>
</dbReference>
<evidence type="ECO:0000256" key="3">
    <source>
        <dbReference type="ARBA" id="ARBA00022801"/>
    </source>
</evidence>
<gene>
    <name evidence="6" type="ORF">B4O97_02795</name>
</gene>
<dbReference type="OrthoDB" id="9783294at2"/>
<dbReference type="Pfam" id="PF07687">
    <property type="entry name" value="M20_dimer"/>
    <property type="match status" value="1"/>
</dbReference>
<accession>A0A1Y1S3G2</accession>
<dbReference type="GO" id="GO:0016787">
    <property type="term" value="F:hydrolase activity"/>
    <property type="evidence" value="ECO:0007669"/>
    <property type="project" value="UniProtKB-KW"/>
</dbReference>
<organism evidence="6 7">
    <name type="scientific">Marispirochaeta aestuarii</name>
    <dbReference type="NCBI Taxonomy" id="1963862"/>
    <lineage>
        <taxon>Bacteria</taxon>
        <taxon>Pseudomonadati</taxon>
        <taxon>Spirochaetota</taxon>
        <taxon>Spirochaetia</taxon>
        <taxon>Spirochaetales</taxon>
        <taxon>Spirochaetaceae</taxon>
        <taxon>Marispirochaeta</taxon>
    </lineage>
</organism>
<comment type="cofactor">
    <cofactor evidence="1">
        <name>Zn(2+)</name>
        <dbReference type="ChEBI" id="CHEBI:29105"/>
    </cofactor>
</comment>
<keyword evidence="3" id="KW-0378">Hydrolase</keyword>
<reference evidence="6 7" key="1">
    <citation type="submission" date="2017-03" db="EMBL/GenBank/DDBJ databases">
        <title>Draft Genome sequence of Marispirochaeta sp. strain JC444.</title>
        <authorList>
            <person name="Shivani Y."/>
            <person name="Subhash Y."/>
            <person name="Sasikala C."/>
            <person name="Ramana C."/>
        </authorList>
    </citation>
    <scope>NUCLEOTIDE SEQUENCE [LARGE SCALE GENOMIC DNA]</scope>
    <source>
        <strain evidence="6 7">JC444</strain>
    </source>
</reference>
<proteinExistence type="predicted"/>
<evidence type="ECO:0000259" key="5">
    <source>
        <dbReference type="Pfam" id="PF07687"/>
    </source>
</evidence>
<dbReference type="InterPro" id="IPR011650">
    <property type="entry name" value="Peptidase_M20_dimer"/>
</dbReference>
<evidence type="ECO:0000313" key="7">
    <source>
        <dbReference type="Proteomes" id="UP000192343"/>
    </source>
</evidence>
<dbReference type="InterPro" id="IPR002933">
    <property type="entry name" value="Peptidase_M20"/>
</dbReference>
<keyword evidence="7" id="KW-1185">Reference proteome</keyword>
<evidence type="ECO:0000256" key="4">
    <source>
        <dbReference type="ARBA" id="ARBA00022833"/>
    </source>
</evidence>
<dbReference type="GO" id="GO:0046872">
    <property type="term" value="F:metal ion binding"/>
    <property type="evidence" value="ECO:0007669"/>
    <property type="project" value="UniProtKB-KW"/>
</dbReference>
<dbReference type="SUPFAM" id="SSF53187">
    <property type="entry name" value="Zn-dependent exopeptidases"/>
    <property type="match status" value="1"/>
</dbReference>
<keyword evidence="2" id="KW-0479">Metal-binding</keyword>
<evidence type="ECO:0000313" key="6">
    <source>
        <dbReference type="EMBL" id="ORC37942.1"/>
    </source>
</evidence>
<sequence>MEKGMAHIISGLGDLEERIRDLREIILANLVMLSEIPAPTFSEAARMEFLVNRFTELQLLNCSTDEVGNGLGIIPGETGDRNILIVGHMDTVFDAKVDHTITVEPHRIIGPGVGDNGLGLAVIATLPLVLQHLNIKPKSNIILMGSAQSLGMGNIRGLRFFLDHTDLPINAGICVEGVKLGRISYSSIGMMRCGISFSVPEQYDWTRFGAVGAIVTINDAINRILEIPLPKRPKTNIVLGSISGGTGFNTIATQASLKFEIRSESGRMVKNIGQKTEYIAHEVASHSGADVDFRIYAQRRPGGIPFSHPLARTTREIMKALDIPQRITPSTSELSAFIDKKIPAVTLGLTNGENLNQMNETIDIEPIFKGVAQLLGLILAIDGGHCDESK</sequence>
<evidence type="ECO:0000256" key="2">
    <source>
        <dbReference type="ARBA" id="ARBA00022723"/>
    </source>
</evidence>
<dbReference type="PANTHER" id="PTHR43808:SF17">
    <property type="entry name" value="PEPTIDASE M20"/>
    <property type="match status" value="1"/>
</dbReference>
<dbReference type="InterPro" id="IPR036264">
    <property type="entry name" value="Bact_exopeptidase_dim_dom"/>
</dbReference>
<protein>
    <submittedName>
        <fullName evidence="6">Peptidase</fullName>
    </submittedName>
</protein>
<dbReference type="Proteomes" id="UP000192343">
    <property type="component" value="Unassembled WGS sequence"/>
</dbReference>
<name>A0A1Y1S3G2_9SPIO</name>
<evidence type="ECO:0000256" key="1">
    <source>
        <dbReference type="ARBA" id="ARBA00001947"/>
    </source>
</evidence>
<dbReference type="STRING" id="1963862.B4O97_02795"/>
<keyword evidence="4" id="KW-0862">Zinc</keyword>
<dbReference type="RefSeq" id="WP_083048099.1">
    <property type="nucleotide sequence ID" value="NZ_CAXXQO010000003.1"/>
</dbReference>
<dbReference type="InterPro" id="IPR001261">
    <property type="entry name" value="ArgE/DapE_CS"/>
</dbReference>
<dbReference type="InterPro" id="IPR050072">
    <property type="entry name" value="Peptidase_M20A"/>
</dbReference>